<comment type="caution">
    <text evidence="1">The sequence shown here is derived from an EMBL/GenBank/DDBJ whole genome shotgun (WGS) entry which is preliminary data.</text>
</comment>
<evidence type="ECO:0000313" key="2">
    <source>
        <dbReference type="Proteomes" id="UP001484239"/>
    </source>
</evidence>
<evidence type="ECO:0000313" key="1">
    <source>
        <dbReference type="EMBL" id="MEK9499523.1"/>
    </source>
</evidence>
<keyword evidence="2" id="KW-1185">Reference proteome</keyword>
<sequence length="363" mass="38497">MILTTSLPGSGQETAIALSSPSVFVGSEADGGATFSRISDVVPLPDGRFAVGDDGNIELLILQPEFGIVDVWGAHGEGPGEFESVRGLWIDGARLYVLDTRAGRITGFSADGLVEETIALELPPGRVGSPQLALPAALGGKLFLGGPSASPAEGGFSADILTLMRYSDDGAFEAALGSEVTLSRFHIPGFSGAHAFTPRATIAGFGSDVYLGNGLAPSIRRFSVSGVERDPLILSGLPKPPGAREAWEKVDSLLDVAELPTRVRGWLADQPRDPLPVPSYSAFVVDAVDGTLWVKEFNPNRDYAVPSVRNKPGGVWHQIEPSGATVARYAMPDQFVLLRVHDGRFIGYTIGAFDEHIVTVYER</sequence>
<dbReference type="RefSeq" id="WP_405276296.1">
    <property type="nucleotide sequence ID" value="NZ_JBBHLI010000001.1"/>
</dbReference>
<reference evidence="1 2" key="1">
    <citation type="submission" date="2024-02" db="EMBL/GenBank/DDBJ databases">
        <title>A novel Gemmatimonadota bacterium.</title>
        <authorList>
            <person name="Du Z.-J."/>
            <person name="Ye Y.-Q."/>
        </authorList>
    </citation>
    <scope>NUCLEOTIDE SEQUENCE [LARGE SCALE GENOMIC DNA]</scope>
    <source>
        <strain evidence="1 2">DH-20</strain>
    </source>
</reference>
<gene>
    <name evidence="1" type="ORF">WI372_00835</name>
</gene>
<dbReference type="Proteomes" id="UP001484239">
    <property type="component" value="Unassembled WGS sequence"/>
</dbReference>
<dbReference type="SUPFAM" id="SSF101898">
    <property type="entry name" value="NHL repeat"/>
    <property type="match status" value="1"/>
</dbReference>
<dbReference type="EMBL" id="JBBHLI010000001">
    <property type="protein sequence ID" value="MEK9499523.1"/>
    <property type="molecule type" value="Genomic_DNA"/>
</dbReference>
<protein>
    <recommendedName>
        <fullName evidence="3">6-bladed beta-propeller</fullName>
    </recommendedName>
</protein>
<name>A0ABU9E5Y0_9BACT</name>
<evidence type="ECO:0008006" key="3">
    <source>
        <dbReference type="Google" id="ProtNLM"/>
    </source>
</evidence>
<accession>A0ABU9E5Y0</accession>
<organism evidence="1 2">
    <name type="scientific">Gaopeijia maritima</name>
    <dbReference type="NCBI Taxonomy" id="3119007"/>
    <lineage>
        <taxon>Bacteria</taxon>
        <taxon>Pseudomonadati</taxon>
        <taxon>Gemmatimonadota</taxon>
        <taxon>Longimicrobiia</taxon>
        <taxon>Gaopeijiales</taxon>
        <taxon>Gaopeijiaceae</taxon>
        <taxon>Gaopeijia</taxon>
    </lineage>
</organism>
<proteinExistence type="predicted"/>
<dbReference type="Gene3D" id="2.120.10.30">
    <property type="entry name" value="TolB, C-terminal domain"/>
    <property type="match status" value="1"/>
</dbReference>
<dbReference type="InterPro" id="IPR011042">
    <property type="entry name" value="6-blade_b-propeller_TolB-like"/>
</dbReference>